<proteinExistence type="predicted"/>
<gene>
    <name evidence="1" type="ORF">KI810_08030</name>
</gene>
<name>A0ABS5SCA1_9BACT</name>
<dbReference type="CDD" id="cd02440">
    <property type="entry name" value="AdoMet_MTases"/>
    <property type="match status" value="1"/>
</dbReference>
<keyword evidence="2" id="KW-1185">Reference proteome</keyword>
<protein>
    <submittedName>
        <fullName evidence="1">Methyltransferase domain-containing protein</fullName>
    </submittedName>
</protein>
<dbReference type="PANTHER" id="PTHR43861">
    <property type="entry name" value="TRANS-ACONITATE 2-METHYLTRANSFERASE-RELATED"/>
    <property type="match status" value="1"/>
</dbReference>
<dbReference type="InterPro" id="IPR029063">
    <property type="entry name" value="SAM-dependent_MTases_sf"/>
</dbReference>
<evidence type="ECO:0000313" key="2">
    <source>
        <dbReference type="Proteomes" id="UP000756860"/>
    </source>
</evidence>
<dbReference type="Gene3D" id="3.40.50.150">
    <property type="entry name" value="Vaccinia Virus protein VP39"/>
    <property type="match status" value="1"/>
</dbReference>
<dbReference type="RefSeq" id="WP_214174987.1">
    <property type="nucleotide sequence ID" value="NZ_JAHCVK010000002.1"/>
</dbReference>
<dbReference type="GO" id="GO:0032259">
    <property type="term" value="P:methylation"/>
    <property type="evidence" value="ECO:0007669"/>
    <property type="project" value="UniProtKB-KW"/>
</dbReference>
<dbReference type="GO" id="GO:0008168">
    <property type="term" value="F:methyltransferase activity"/>
    <property type="evidence" value="ECO:0007669"/>
    <property type="project" value="UniProtKB-KW"/>
</dbReference>
<dbReference type="Pfam" id="PF13489">
    <property type="entry name" value="Methyltransf_23"/>
    <property type="match status" value="1"/>
</dbReference>
<keyword evidence="1" id="KW-0808">Transferase</keyword>
<organism evidence="1 2">
    <name type="scientific">Geomobilimonas luticola</name>
    <dbReference type="NCBI Taxonomy" id="1114878"/>
    <lineage>
        <taxon>Bacteria</taxon>
        <taxon>Pseudomonadati</taxon>
        <taxon>Thermodesulfobacteriota</taxon>
        <taxon>Desulfuromonadia</taxon>
        <taxon>Geobacterales</taxon>
        <taxon>Geobacteraceae</taxon>
        <taxon>Geomobilimonas</taxon>
    </lineage>
</organism>
<sequence length="251" mass="28382">MEWYPTPSYLLKRKVILDFLRTVPVRDVLEVGCGAGDLLVALAARGYRGTGVDLSDDAVETARKRVANTMVTVVRGDVQDVAGQFDVTIASEVLEHCADDVGVLRELASKTRPGGYVVLTVPAHMSRWGANDDFCGHLRRYGREELHDKLVAAGLSPVSIYSYGVPVYNLMKPFYDRAIRKQCRQERDLQIRTEESSGMWLFTGMKHIFFLLFNDLTMYPFYLMQRLFFRTDLGNGYFAVARRVAQHGEAL</sequence>
<reference evidence="1 2" key="1">
    <citation type="submission" date="2021-05" db="EMBL/GenBank/DDBJ databases">
        <title>The draft genome of Geobacter luticola JCM 17780.</title>
        <authorList>
            <person name="Xu Z."/>
            <person name="Masuda Y."/>
            <person name="Itoh H."/>
            <person name="Senoo K."/>
        </authorList>
    </citation>
    <scope>NUCLEOTIDE SEQUENCE [LARGE SCALE GENOMIC DNA]</scope>
    <source>
        <strain evidence="1 2">JCM 17780</strain>
    </source>
</reference>
<dbReference type="Proteomes" id="UP000756860">
    <property type="component" value="Unassembled WGS sequence"/>
</dbReference>
<keyword evidence="1" id="KW-0489">Methyltransferase</keyword>
<dbReference type="SUPFAM" id="SSF53335">
    <property type="entry name" value="S-adenosyl-L-methionine-dependent methyltransferases"/>
    <property type="match status" value="1"/>
</dbReference>
<evidence type="ECO:0000313" key="1">
    <source>
        <dbReference type="EMBL" id="MBT0653001.1"/>
    </source>
</evidence>
<comment type="caution">
    <text evidence="1">The sequence shown here is derived from an EMBL/GenBank/DDBJ whole genome shotgun (WGS) entry which is preliminary data.</text>
</comment>
<dbReference type="EMBL" id="JAHCVK010000002">
    <property type="protein sequence ID" value="MBT0653001.1"/>
    <property type="molecule type" value="Genomic_DNA"/>
</dbReference>
<accession>A0ABS5SCA1</accession>